<evidence type="ECO:0000313" key="3">
    <source>
        <dbReference type="Proteomes" id="UP000275078"/>
    </source>
</evidence>
<evidence type="ECO:0000313" key="2">
    <source>
        <dbReference type="EMBL" id="RPA75346.1"/>
    </source>
</evidence>
<gene>
    <name evidence="2" type="ORF">BJ508DRAFT_332153</name>
</gene>
<feature type="compositionally biased region" description="Polar residues" evidence="1">
    <location>
        <begin position="1"/>
        <end position="16"/>
    </location>
</feature>
<organism evidence="2 3">
    <name type="scientific">Ascobolus immersus RN42</name>
    <dbReference type="NCBI Taxonomy" id="1160509"/>
    <lineage>
        <taxon>Eukaryota</taxon>
        <taxon>Fungi</taxon>
        <taxon>Dikarya</taxon>
        <taxon>Ascomycota</taxon>
        <taxon>Pezizomycotina</taxon>
        <taxon>Pezizomycetes</taxon>
        <taxon>Pezizales</taxon>
        <taxon>Ascobolaceae</taxon>
        <taxon>Ascobolus</taxon>
    </lineage>
</organism>
<accession>A0A3N4HQT5</accession>
<dbReference type="Proteomes" id="UP000275078">
    <property type="component" value="Unassembled WGS sequence"/>
</dbReference>
<feature type="region of interest" description="Disordered" evidence="1">
    <location>
        <begin position="44"/>
        <end position="65"/>
    </location>
</feature>
<protein>
    <submittedName>
        <fullName evidence="2">Uncharacterized protein</fullName>
    </submittedName>
</protein>
<proteinExistence type="predicted"/>
<feature type="region of interest" description="Disordered" evidence="1">
    <location>
        <begin position="1"/>
        <end position="27"/>
    </location>
</feature>
<feature type="compositionally biased region" description="Acidic residues" evidence="1">
    <location>
        <begin position="44"/>
        <end position="53"/>
    </location>
</feature>
<evidence type="ECO:0000256" key="1">
    <source>
        <dbReference type="SAM" id="MobiDB-lite"/>
    </source>
</evidence>
<name>A0A3N4HQT5_ASCIM</name>
<dbReference type="EMBL" id="ML119765">
    <property type="protein sequence ID" value="RPA75346.1"/>
    <property type="molecule type" value="Genomic_DNA"/>
</dbReference>
<dbReference type="AlphaFoldDB" id="A0A3N4HQT5"/>
<reference evidence="2 3" key="1">
    <citation type="journal article" date="2018" name="Nat. Ecol. Evol.">
        <title>Pezizomycetes genomes reveal the molecular basis of ectomycorrhizal truffle lifestyle.</title>
        <authorList>
            <person name="Murat C."/>
            <person name="Payen T."/>
            <person name="Noel B."/>
            <person name="Kuo A."/>
            <person name="Morin E."/>
            <person name="Chen J."/>
            <person name="Kohler A."/>
            <person name="Krizsan K."/>
            <person name="Balestrini R."/>
            <person name="Da Silva C."/>
            <person name="Montanini B."/>
            <person name="Hainaut M."/>
            <person name="Levati E."/>
            <person name="Barry K.W."/>
            <person name="Belfiori B."/>
            <person name="Cichocki N."/>
            <person name="Clum A."/>
            <person name="Dockter R.B."/>
            <person name="Fauchery L."/>
            <person name="Guy J."/>
            <person name="Iotti M."/>
            <person name="Le Tacon F."/>
            <person name="Lindquist E.A."/>
            <person name="Lipzen A."/>
            <person name="Malagnac F."/>
            <person name="Mello A."/>
            <person name="Molinier V."/>
            <person name="Miyauchi S."/>
            <person name="Poulain J."/>
            <person name="Riccioni C."/>
            <person name="Rubini A."/>
            <person name="Sitrit Y."/>
            <person name="Splivallo R."/>
            <person name="Traeger S."/>
            <person name="Wang M."/>
            <person name="Zifcakova L."/>
            <person name="Wipf D."/>
            <person name="Zambonelli A."/>
            <person name="Paolocci F."/>
            <person name="Nowrousian M."/>
            <person name="Ottonello S."/>
            <person name="Baldrian P."/>
            <person name="Spatafora J.W."/>
            <person name="Henrissat B."/>
            <person name="Nagy L.G."/>
            <person name="Aury J.M."/>
            <person name="Wincker P."/>
            <person name="Grigoriev I.V."/>
            <person name="Bonfante P."/>
            <person name="Martin F.M."/>
        </authorList>
    </citation>
    <scope>NUCLEOTIDE SEQUENCE [LARGE SCALE GENOMIC DNA]</scope>
    <source>
        <strain evidence="2 3">RN42</strain>
    </source>
</reference>
<sequence length="132" mass="14908">MSQLSPMPSQADQTATDSDDPFASFNDLTKDVKSASILMAQLELESEEAENGETDGPLSEAESDRRIKGAMESILRQRKMDAKATKFKGAYGQKEGVVEVTLTENEERELQDELEREWAGMEEYVERRKRQS</sequence>
<keyword evidence="3" id="KW-1185">Reference proteome</keyword>